<feature type="transmembrane region" description="Helical" evidence="7">
    <location>
        <begin position="415"/>
        <end position="437"/>
    </location>
</feature>
<feature type="transmembrane region" description="Helical" evidence="7">
    <location>
        <begin position="68"/>
        <end position="88"/>
    </location>
</feature>
<dbReference type="SUPFAM" id="SSF103473">
    <property type="entry name" value="MFS general substrate transporter"/>
    <property type="match status" value="1"/>
</dbReference>
<protein>
    <submittedName>
        <fullName evidence="9">Major facilitator superfamily domain containing</fullName>
    </submittedName>
</protein>
<dbReference type="Gene3D" id="1.20.1250.20">
    <property type="entry name" value="MFS general substrate transporter like domains"/>
    <property type="match status" value="2"/>
</dbReference>
<proteinExistence type="inferred from homology"/>
<keyword evidence="5 7" id="KW-0472">Membrane</keyword>
<dbReference type="AlphaFoldDB" id="A0A9N8F144"/>
<evidence type="ECO:0000256" key="1">
    <source>
        <dbReference type="ARBA" id="ARBA00004141"/>
    </source>
</evidence>
<dbReference type="EMBL" id="CAICTM010002228">
    <property type="protein sequence ID" value="CAB9528455.1"/>
    <property type="molecule type" value="Genomic_DNA"/>
</dbReference>
<feature type="transmembrane region" description="Helical" evidence="7">
    <location>
        <begin position="352"/>
        <end position="371"/>
    </location>
</feature>
<dbReference type="PANTHER" id="PTHR16172:SF41">
    <property type="entry name" value="MAJOR FACILITATOR SUPERFAMILY DOMAIN-CONTAINING PROTEIN 6-LIKE"/>
    <property type="match status" value="1"/>
</dbReference>
<feature type="transmembrane region" description="Helical" evidence="7">
    <location>
        <begin position="151"/>
        <end position="170"/>
    </location>
</feature>
<evidence type="ECO:0000256" key="2">
    <source>
        <dbReference type="ARBA" id="ARBA00005241"/>
    </source>
</evidence>
<gene>
    <name evidence="9" type="ORF">SEMRO_2230_G320000.1</name>
</gene>
<comment type="similarity">
    <text evidence="2">Belongs to the major facilitator superfamily. MFSD6 family.</text>
</comment>
<evidence type="ECO:0000256" key="5">
    <source>
        <dbReference type="ARBA" id="ARBA00023136"/>
    </source>
</evidence>
<reference evidence="9" key="1">
    <citation type="submission" date="2020-06" db="EMBL/GenBank/DDBJ databases">
        <authorList>
            <consortium name="Plant Systems Biology data submission"/>
        </authorList>
    </citation>
    <scope>NUCLEOTIDE SEQUENCE</scope>
    <source>
        <strain evidence="9">D6</strain>
    </source>
</reference>
<feature type="region of interest" description="Disordered" evidence="6">
    <location>
        <begin position="1"/>
        <end position="25"/>
    </location>
</feature>
<evidence type="ECO:0000313" key="10">
    <source>
        <dbReference type="Proteomes" id="UP001153069"/>
    </source>
</evidence>
<feature type="transmembrane region" description="Helical" evidence="7">
    <location>
        <begin position="377"/>
        <end position="403"/>
    </location>
</feature>
<feature type="transmembrane region" description="Helical" evidence="7">
    <location>
        <begin position="213"/>
        <end position="235"/>
    </location>
</feature>
<evidence type="ECO:0000256" key="3">
    <source>
        <dbReference type="ARBA" id="ARBA00022692"/>
    </source>
</evidence>
<evidence type="ECO:0000256" key="7">
    <source>
        <dbReference type="SAM" id="Phobius"/>
    </source>
</evidence>
<comment type="caution">
    <text evidence="9">The sequence shown here is derived from an EMBL/GenBank/DDBJ whole genome shotgun (WGS) entry which is preliminary data.</text>
</comment>
<organism evidence="9 10">
    <name type="scientific">Seminavis robusta</name>
    <dbReference type="NCBI Taxonomy" id="568900"/>
    <lineage>
        <taxon>Eukaryota</taxon>
        <taxon>Sar</taxon>
        <taxon>Stramenopiles</taxon>
        <taxon>Ochrophyta</taxon>
        <taxon>Bacillariophyta</taxon>
        <taxon>Bacillariophyceae</taxon>
        <taxon>Bacillariophycidae</taxon>
        <taxon>Naviculales</taxon>
        <taxon>Naviculaceae</taxon>
        <taxon>Seminavis</taxon>
    </lineage>
</organism>
<dbReference type="GO" id="GO:0016020">
    <property type="term" value="C:membrane"/>
    <property type="evidence" value="ECO:0007669"/>
    <property type="project" value="UniProtKB-SubCell"/>
</dbReference>
<dbReference type="InterPro" id="IPR036259">
    <property type="entry name" value="MFS_trans_sf"/>
</dbReference>
<evidence type="ECO:0000313" key="9">
    <source>
        <dbReference type="EMBL" id="CAB9528455.1"/>
    </source>
</evidence>
<name>A0A9N8F144_9STRA</name>
<evidence type="ECO:0000256" key="6">
    <source>
        <dbReference type="SAM" id="MobiDB-lite"/>
    </source>
</evidence>
<keyword evidence="4 7" id="KW-1133">Transmembrane helix</keyword>
<accession>A0A9N8F144</accession>
<feature type="compositionally biased region" description="Polar residues" evidence="6">
    <location>
        <begin position="11"/>
        <end position="25"/>
    </location>
</feature>
<evidence type="ECO:0000259" key="8">
    <source>
        <dbReference type="Pfam" id="PF12832"/>
    </source>
</evidence>
<feature type="transmembrane region" description="Helical" evidence="7">
    <location>
        <begin position="191"/>
        <end position="207"/>
    </location>
</feature>
<feature type="transmembrane region" description="Helical" evidence="7">
    <location>
        <begin position="443"/>
        <end position="467"/>
    </location>
</feature>
<dbReference type="OrthoDB" id="515887at2759"/>
<sequence>MMSVDPIVSDQHPQNGSDGQAVSSVEAAVQNQQLCEPLLSEQDGNAPEDDQLPQVPPPSFRGLLFYRILYFLSGLSSSSWGRFGIIYYNRIKHLSAGQIGVLQGVAPVLRLVFQPVWGYIADYMQSRKTVFVICKTCCTVFLLSLPLWKGFWPILCCVAAISCFNSGGVLDAHTLDFLGEAHRGMYGSIRLWTAVSWGLGAVVMGWITDHLGFHWNFVLFGTMMLLMLAAIIFGLPTRSKSEQQLYDRLNNNNQQEQTEEEGNRIVHSSSNHPPISELRRAILRLPVCLWLAEVAIIGAGMMIVDSFLFVFLQNELEASTELCGYTVGVTVLLELPIFHFSDYLLSKLGHDVLFLLSMLAYSTRVIGYTFLTPSTSQWVLVLEFSHGITFACMWISSIDYAAVVAPKEWSTTVQTLLSTALSCVGGGLGPVFAGLVMDRFGPYVMFWSIGVVVAALFVLHAFVYAILGHGHDRFLEQVKAERLSVAEQQGRTGNIDNDN</sequence>
<keyword evidence="3 7" id="KW-0812">Transmembrane</keyword>
<dbReference type="PANTHER" id="PTHR16172">
    <property type="entry name" value="MAJOR FACILITATOR SUPERFAMILY DOMAIN-CONTAINING PROTEIN 6-LIKE"/>
    <property type="match status" value="1"/>
</dbReference>
<feature type="transmembrane region" description="Helical" evidence="7">
    <location>
        <begin position="287"/>
        <end position="312"/>
    </location>
</feature>
<evidence type="ECO:0000256" key="4">
    <source>
        <dbReference type="ARBA" id="ARBA00022989"/>
    </source>
</evidence>
<dbReference type="InterPro" id="IPR024989">
    <property type="entry name" value="MFS_assoc_dom"/>
</dbReference>
<comment type="subcellular location">
    <subcellularLocation>
        <location evidence="1">Membrane</location>
        <topology evidence="1">Multi-pass membrane protein</topology>
    </subcellularLocation>
</comment>
<dbReference type="Proteomes" id="UP001153069">
    <property type="component" value="Unassembled WGS sequence"/>
</dbReference>
<keyword evidence="10" id="KW-1185">Reference proteome</keyword>
<dbReference type="InterPro" id="IPR051717">
    <property type="entry name" value="MFS_MFSD6"/>
</dbReference>
<feature type="domain" description="Major facilitator superfamily associated" evidence="8">
    <location>
        <begin position="87"/>
        <end position="446"/>
    </location>
</feature>
<dbReference type="Pfam" id="PF12832">
    <property type="entry name" value="MFS_1_like"/>
    <property type="match status" value="1"/>
</dbReference>